<sequence length="428" mass="48449">MGDLLLTDKEATGLVIKDAGAARINPRWAAVGKVCSPRKLVIGALERALHRAWGLHHPAAFREIGDNRFVVKFSSEGDYRHVMKGGPWKFDFNVVLLKKFDGAVRPSDMVFDELELWARVLDLPMDMMNRAYGELIGDWIGKFISVETDDDGMAWGQDLRIRVAVKVDQPLLRGVCLRQSEVDGEGTWFDLKYEKVPHFCFDCGRLVHPGGGCPAEKEEVQQWGEWLRASPRRNQRPPPPIRPSVQSSSYSSRSAGSESRYRGEASVRDVPPRRNLFNDYAYSSSSRTSERGMRSDDQDNTSPVMKQKEPAREQYKKREPLGSKQKKGQAGTYTRRQRRNDVLPKMSGYQEVLRTNQNKKRSSKMVWQPVPVQVVGEETSGSAGKRQRVNSVFDRLDGHEEEGQRSGSVFERLEEPAADPAGQGRRDQ</sequence>
<feature type="compositionally biased region" description="Basic and acidic residues" evidence="1">
    <location>
        <begin position="394"/>
        <end position="404"/>
    </location>
</feature>
<reference evidence="3" key="1">
    <citation type="submission" date="2023-07" db="EMBL/GenBank/DDBJ databases">
        <title>A chromosome-level genome assembly of Lolium multiflorum.</title>
        <authorList>
            <person name="Chen Y."/>
            <person name="Copetti D."/>
            <person name="Kolliker R."/>
            <person name="Studer B."/>
        </authorList>
    </citation>
    <scope>NUCLEOTIDE SEQUENCE</scope>
    <source>
        <strain evidence="3">02402/16</strain>
        <tissue evidence="3">Leaf</tissue>
    </source>
</reference>
<dbReference type="Proteomes" id="UP001231189">
    <property type="component" value="Unassembled WGS sequence"/>
</dbReference>
<keyword evidence="4" id="KW-1185">Reference proteome</keyword>
<dbReference type="PANTHER" id="PTHR31286:SF166">
    <property type="entry name" value="OS01G0177800 PROTEIN"/>
    <property type="match status" value="1"/>
</dbReference>
<dbReference type="EMBL" id="JAUUTY010000004">
    <property type="protein sequence ID" value="KAK1651651.1"/>
    <property type="molecule type" value="Genomic_DNA"/>
</dbReference>
<feature type="region of interest" description="Disordered" evidence="1">
    <location>
        <begin position="229"/>
        <end position="346"/>
    </location>
</feature>
<name>A0AAD8SGC1_LOLMU</name>
<accession>A0AAD8SGC1</accession>
<feature type="region of interest" description="Disordered" evidence="1">
    <location>
        <begin position="376"/>
        <end position="428"/>
    </location>
</feature>
<evidence type="ECO:0000256" key="1">
    <source>
        <dbReference type="SAM" id="MobiDB-lite"/>
    </source>
</evidence>
<dbReference type="InterPro" id="IPR025558">
    <property type="entry name" value="DUF4283"/>
</dbReference>
<evidence type="ECO:0000313" key="4">
    <source>
        <dbReference type="Proteomes" id="UP001231189"/>
    </source>
</evidence>
<dbReference type="AlphaFoldDB" id="A0AAD8SGC1"/>
<feature type="compositionally biased region" description="Basic and acidic residues" evidence="1">
    <location>
        <begin position="288"/>
        <end position="297"/>
    </location>
</feature>
<organism evidence="3 4">
    <name type="scientific">Lolium multiflorum</name>
    <name type="common">Italian ryegrass</name>
    <name type="synonym">Lolium perenne subsp. multiflorum</name>
    <dbReference type="NCBI Taxonomy" id="4521"/>
    <lineage>
        <taxon>Eukaryota</taxon>
        <taxon>Viridiplantae</taxon>
        <taxon>Streptophyta</taxon>
        <taxon>Embryophyta</taxon>
        <taxon>Tracheophyta</taxon>
        <taxon>Spermatophyta</taxon>
        <taxon>Magnoliopsida</taxon>
        <taxon>Liliopsida</taxon>
        <taxon>Poales</taxon>
        <taxon>Poaceae</taxon>
        <taxon>BOP clade</taxon>
        <taxon>Pooideae</taxon>
        <taxon>Poodae</taxon>
        <taxon>Poeae</taxon>
        <taxon>Poeae Chloroplast Group 2 (Poeae type)</taxon>
        <taxon>Loliodinae</taxon>
        <taxon>Loliinae</taxon>
        <taxon>Lolium</taxon>
    </lineage>
</organism>
<evidence type="ECO:0000313" key="3">
    <source>
        <dbReference type="EMBL" id="KAK1651651.1"/>
    </source>
</evidence>
<feature type="compositionally biased region" description="Basic and acidic residues" evidence="1">
    <location>
        <begin position="259"/>
        <end position="272"/>
    </location>
</feature>
<feature type="domain" description="DUF4283" evidence="2">
    <location>
        <begin position="28"/>
        <end position="103"/>
    </location>
</feature>
<comment type="caution">
    <text evidence="3">The sequence shown here is derived from an EMBL/GenBank/DDBJ whole genome shotgun (WGS) entry which is preliminary data.</text>
</comment>
<protein>
    <recommendedName>
        <fullName evidence="2">DUF4283 domain-containing protein</fullName>
    </recommendedName>
</protein>
<dbReference type="PANTHER" id="PTHR31286">
    <property type="entry name" value="GLYCINE-RICH CELL WALL STRUCTURAL PROTEIN 1.8-LIKE"/>
    <property type="match status" value="1"/>
</dbReference>
<feature type="compositionally biased region" description="Low complexity" evidence="1">
    <location>
        <begin position="243"/>
        <end position="258"/>
    </location>
</feature>
<evidence type="ECO:0000259" key="2">
    <source>
        <dbReference type="Pfam" id="PF14111"/>
    </source>
</evidence>
<gene>
    <name evidence="3" type="ORF">QYE76_069456</name>
</gene>
<dbReference type="InterPro" id="IPR040256">
    <property type="entry name" value="At4g02000-like"/>
</dbReference>
<feature type="compositionally biased region" description="Basic and acidic residues" evidence="1">
    <location>
        <begin position="306"/>
        <end position="321"/>
    </location>
</feature>
<dbReference type="Pfam" id="PF14111">
    <property type="entry name" value="DUF4283"/>
    <property type="match status" value="1"/>
</dbReference>
<proteinExistence type="predicted"/>